<reference evidence="4" key="1">
    <citation type="journal article" date="2023" name="G3 (Bethesda)">
        <title>Whole genome assemblies of Zophobas morio and Tenebrio molitor.</title>
        <authorList>
            <person name="Kaur S."/>
            <person name="Stinson S.A."/>
            <person name="diCenzo G.C."/>
        </authorList>
    </citation>
    <scope>NUCLEOTIDE SEQUENCE</scope>
    <source>
        <strain evidence="4">QUZm001</strain>
    </source>
</reference>
<evidence type="ECO:0000256" key="2">
    <source>
        <dbReference type="SAM" id="SignalP"/>
    </source>
</evidence>
<feature type="transmembrane region" description="Helical" evidence="1">
    <location>
        <begin position="327"/>
        <end position="348"/>
    </location>
</feature>
<protein>
    <recommendedName>
        <fullName evidence="3">Nose resistant-to-fluoxetine protein N-terminal domain-containing protein</fullName>
    </recommendedName>
</protein>
<dbReference type="InterPro" id="IPR052728">
    <property type="entry name" value="O2_lipid_transport_reg"/>
</dbReference>
<keyword evidence="2" id="KW-0732">Signal</keyword>
<name>A0AA38IL31_9CUCU</name>
<evidence type="ECO:0000256" key="1">
    <source>
        <dbReference type="SAM" id="Phobius"/>
    </source>
</evidence>
<keyword evidence="1" id="KW-0812">Transmembrane</keyword>
<keyword evidence="5" id="KW-1185">Reference proteome</keyword>
<dbReference type="InterPro" id="IPR002656">
    <property type="entry name" value="Acyl_transf_3_dom"/>
</dbReference>
<keyword evidence="1" id="KW-0472">Membrane</keyword>
<feature type="transmembrane region" description="Helical" evidence="1">
    <location>
        <begin position="184"/>
        <end position="207"/>
    </location>
</feature>
<feature type="transmembrane region" description="Helical" evidence="1">
    <location>
        <begin position="285"/>
        <end position="307"/>
    </location>
</feature>
<feature type="domain" description="Nose resistant-to-fluoxetine protein N-terminal" evidence="3">
    <location>
        <begin position="30"/>
        <end position="172"/>
    </location>
</feature>
<feature type="chain" id="PRO_5041345714" description="Nose resistant-to-fluoxetine protein N-terminal domain-containing protein" evidence="2">
    <location>
        <begin position="17"/>
        <end position="669"/>
    </location>
</feature>
<comment type="caution">
    <text evidence="4">The sequence shown here is derived from an EMBL/GenBank/DDBJ whole genome shotgun (WGS) entry which is preliminary data.</text>
</comment>
<feature type="transmembrane region" description="Helical" evidence="1">
    <location>
        <begin position="391"/>
        <end position="411"/>
    </location>
</feature>
<evidence type="ECO:0000313" key="5">
    <source>
        <dbReference type="Proteomes" id="UP001168821"/>
    </source>
</evidence>
<keyword evidence="1" id="KW-1133">Transmembrane helix</keyword>
<dbReference type="Proteomes" id="UP001168821">
    <property type="component" value="Unassembled WGS sequence"/>
</dbReference>
<feature type="transmembrane region" description="Helical" evidence="1">
    <location>
        <begin position="536"/>
        <end position="554"/>
    </location>
</feature>
<feature type="transmembrane region" description="Helical" evidence="1">
    <location>
        <begin position="575"/>
        <end position="593"/>
    </location>
</feature>
<evidence type="ECO:0000259" key="3">
    <source>
        <dbReference type="SMART" id="SM00703"/>
    </source>
</evidence>
<feature type="transmembrane region" description="Helical" evidence="1">
    <location>
        <begin position="468"/>
        <end position="484"/>
    </location>
</feature>
<dbReference type="PANTHER" id="PTHR11161">
    <property type="entry name" value="O-ACYLTRANSFERASE"/>
    <property type="match status" value="1"/>
</dbReference>
<gene>
    <name evidence="4" type="ORF">Zmor_009397</name>
</gene>
<dbReference type="Pfam" id="PF20146">
    <property type="entry name" value="NRF"/>
    <property type="match status" value="1"/>
</dbReference>
<evidence type="ECO:0000313" key="4">
    <source>
        <dbReference type="EMBL" id="KAJ3657610.1"/>
    </source>
</evidence>
<feature type="signal peptide" evidence="2">
    <location>
        <begin position="1"/>
        <end position="16"/>
    </location>
</feature>
<accession>A0AA38IL31</accession>
<feature type="transmembrane region" description="Helical" evidence="1">
    <location>
        <begin position="496"/>
        <end position="516"/>
    </location>
</feature>
<feature type="transmembrane region" description="Helical" evidence="1">
    <location>
        <begin position="418"/>
        <end position="437"/>
    </location>
</feature>
<dbReference type="GO" id="GO:0016747">
    <property type="term" value="F:acyltransferase activity, transferring groups other than amino-acyl groups"/>
    <property type="evidence" value="ECO:0007669"/>
    <property type="project" value="InterPro"/>
</dbReference>
<dbReference type="Pfam" id="PF01757">
    <property type="entry name" value="Acyl_transf_3"/>
    <property type="match status" value="1"/>
</dbReference>
<dbReference type="AlphaFoldDB" id="A0AA38IL31"/>
<feature type="transmembrane region" description="Helical" evidence="1">
    <location>
        <begin position="247"/>
        <end position="265"/>
    </location>
</feature>
<feature type="transmembrane region" description="Helical" evidence="1">
    <location>
        <begin position="605"/>
        <end position="626"/>
    </location>
</feature>
<dbReference type="PANTHER" id="PTHR11161:SF0">
    <property type="entry name" value="O-ACYLTRANSFERASE LIKE PROTEIN"/>
    <property type="match status" value="1"/>
</dbReference>
<dbReference type="EMBL" id="JALNTZ010000003">
    <property type="protein sequence ID" value="KAJ3657610.1"/>
    <property type="molecule type" value="Genomic_DNA"/>
</dbReference>
<organism evidence="4 5">
    <name type="scientific">Zophobas morio</name>
    <dbReference type="NCBI Taxonomy" id="2755281"/>
    <lineage>
        <taxon>Eukaryota</taxon>
        <taxon>Metazoa</taxon>
        <taxon>Ecdysozoa</taxon>
        <taxon>Arthropoda</taxon>
        <taxon>Hexapoda</taxon>
        <taxon>Insecta</taxon>
        <taxon>Pterygota</taxon>
        <taxon>Neoptera</taxon>
        <taxon>Endopterygota</taxon>
        <taxon>Coleoptera</taxon>
        <taxon>Polyphaga</taxon>
        <taxon>Cucujiformia</taxon>
        <taxon>Tenebrionidae</taxon>
        <taxon>Zophobas</taxon>
    </lineage>
</organism>
<dbReference type="InterPro" id="IPR006621">
    <property type="entry name" value="Nose-resist-to-fluoxetine_N"/>
</dbReference>
<proteinExistence type="predicted"/>
<dbReference type="SMART" id="SM00703">
    <property type="entry name" value="NRF"/>
    <property type="match status" value="1"/>
</dbReference>
<sequence>MLRLVLVVLVWHWVAAEKSVFKVLENLQPTQKCQQQLGEFVRNWALNENSWALQMMDATSKVPSGILNYNFAEMGDFQQCVQIETSGTTTETILGKYCLGYVSFGNETSNKSKIDTSSIRTTSVLPQAPTWALCLPNGCTSDDANLIGNAVLRALFQQDQIRVDFSDFLCQTTNDVNPSLTIDAIAAITILAILVATVLVSTFYDIYAHHSCPMIIKAFSVYTNGRTIFTTTTPTPDHLSCLNGLKFISMMWIVLGHQFSIPIYGSITNTKYVLQWTDKLHSMVLISATLSVDTFFTISGVLMSYGFMKTKYRSTRFNILFYYCHRYVRLTAPLVPVVLVSATLLKYLGSGPKWPYMFLYFQKNCQLYWWSTLLYVQNYVNISNMCVGQTWYLNVDMQLYLVSPLVLYVLFKYPKVCLPLMGTTTLLSILFTFYVTWQNELSAILSNFYTTHSVDYQNRYYLLTHTRFAPWVIGAVLGYFIFKLKHDEIALAMSRSVVSLAWVVCFGTIVTCIFGGHGTLRGPGYDKWGNALHIALVRPCWSLAIAWVILACTSNNGGVANWILGSSMFQVLNRFTYGIFLTHVTLLYGVAYGRKTPVYFSEFDMVYQFGGTLLLCFGLAVLLVLTTECPAMAVEKILLGKRDKILASTHDLDAEQISLIEERIERDKV</sequence>